<evidence type="ECO:0000259" key="1">
    <source>
        <dbReference type="Pfam" id="PF05598"/>
    </source>
</evidence>
<organism evidence="3 4">
    <name type="scientific">Peribacillus frigoritolerans</name>
    <dbReference type="NCBI Taxonomy" id="450367"/>
    <lineage>
        <taxon>Bacteria</taxon>
        <taxon>Bacillati</taxon>
        <taxon>Bacillota</taxon>
        <taxon>Bacilli</taxon>
        <taxon>Bacillales</taxon>
        <taxon>Bacillaceae</taxon>
        <taxon>Peribacillus</taxon>
    </lineage>
</organism>
<dbReference type="Pfam" id="PF05598">
    <property type="entry name" value="DUF772"/>
    <property type="match status" value="1"/>
</dbReference>
<protein>
    <submittedName>
        <fullName evidence="3">Transposase</fullName>
    </submittedName>
</protein>
<proteinExistence type="predicted"/>
<dbReference type="RefSeq" id="WP_305275071.1">
    <property type="nucleotide sequence ID" value="NZ_JAUUTW010000011.1"/>
</dbReference>
<reference evidence="3" key="1">
    <citation type="submission" date="2023-07" db="EMBL/GenBank/DDBJ databases">
        <title>Murine gut Bacillus species.</title>
        <authorList>
            <person name="Gutman E."/>
            <person name="Hashuel R."/>
            <person name="Litvak Y."/>
        </authorList>
    </citation>
    <scope>NUCLEOTIDE SEQUENCE</scope>
    <source>
        <strain evidence="3">RU293</strain>
    </source>
</reference>
<name>A0AA90PJK7_9BACI</name>
<feature type="domain" description="Transposase InsH N-terminal" evidence="1">
    <location>
        <begin position="18"/>
        <end position="113"/>
    </location>
</feature>
<dbReference type="InterPro" id="IPR008490">
    <property type="entry name" value="Transposase_InsH_N"/>
</dbReference>
<evidence type="ECO:0000313" key="3">
    <source>
        <dbReference type="EMBL" id="MDP1451955.1"/>
    </source>
</evidence>
<comment type="caution">
    <text evidence="3">The sequence shown here is derived from an EMBL/GenBank/DDBJ whole genome shotgun (WGS) entry which is preliminary data.</text>
</comment>
<dbReference type="EMBL" id="JAUUTW010000011">
    <property type="protein sequence ID" value="MDP1451955.1"/>
    <property type="molecule type" value="Genomic_DNA"/>
</dbReference>
<feature type="domain" description="Transposase DDE" evidence="2">
    <location>
        <begin position="150"/>
        <end position="210"/>
    </location>
</feature>
<dbReference type="Pfam" id="PF13751">
    <property type="entry name" value="DDE_Tnp_1_6"/>
    <property type="match status" value="1"/>
</dbReference>
<evidence type="ECO:0000313" key="4">
    <source>
        <dbReference type="Proteomes" id="UP001178275"/>
    </source>
</evidence>
<accession>A0AA90PJK7</accession>
<dbReference type="AlphaFoldDB" id="A0AA90PJK7"/>
<dbReference type="PANTHER" id="PTHR33408">
    <property type="entry name" value="TRANSPOSASE"/>
    <property type="match status" value="1"/>
</dbReference>
<dbReference type="InterPro" id="IPR025668">
    <property type="entry name" value="Tnp_DDE_dom"/>
</dbReference>
<gene>
    <name evidence="3" type="ORF">Q8G36_12845</name>
</gene>
<sequence>MLSKHDSIQRDQLEMITLDQLVPPNHLVRKMEAAIDFTFIYDLVKDMYSEVGRPSIDPVILVKLTFIQYTFGIRSMRKTIEEVETNMAYRWFLGYGFHDKVPHFSTFGKNYERRFKDTDLFEQIFYRILMTAANKKLISAEHVFVDSTHVKASANKRKFEKKIVRKETIERVFADAKEKHGMRWTTLRGLKKLSMQAMLTFAAINLKKMATWTWQGPKMA</sequence>
<evidence type="ECO:0000259" key="2">
    <source>
        <dbReference type="Pfam" id="PF13751"/>
    </source>
</evidence>
<dbReference type="Proteomes" id="UP001178275">
    <property type="component" value="Unassembled WGS sequence"/>
</dbReference>